<name>A0A2A4G034_9SPHN</name>
<comment type="caution">
    <text evidence="1">The sequence shown here is derived from an EMBL/GenBank/DDBJ whole genome shotgun (WGS) entry which is preliminary data.</text>
</comment>
<dbReference type="Proteomes" id="UP000218934">
    <property type="component" value="Unassembled WGS sequence"/>
</dbReference>
<dbReference type="Gene3D" id="2.70.98.10">
    <property type="match status" value="1"/>
</dbReference>
<dbReference type="InterPro" id="IPR014718">
    <property type="entry name" value="GH-type_carb-bd"/>
</dbReference>
<protein>
    <submittedName>
        <fullName evidence="1">Aldose epimerase</fullName>
    </submittedName>
</protein>
<dbReference type="InterPro" id="IPR008183">
    <property type="entry name" value="Aldose_1/G6P_1-epimerase"/>
</dbReference>
<dbReference type="KEGG" id="rdi:CMV14_01180"/>
<dbReference type="RefSeq" id="WP_066965451.1">
    <property type="nucleotide sequence ID" value="NZ_CP023449.1"/>
</dbReference>
<dbReference type="GO" id="GO:0016853">
    <property type="term" value="F:isomerase activity"/>
    <property type="evidence" value="ECO:0007669"/>
    <property type="project" value="InterPro"/>
</dbReference>
<dbReference type="EMBL" id="NWUF01000004">
    <property type="protein sequence ID" value="PCE43355.1"/>
    <property type="molecule type" value="Genomic_DNA"/>
</dbReference>
<dbReference type="Pfam" id="PF01263">
    <property type="entry name" value="Aldose_epim"/>
    <property type="match status" value="1"/>
</dbReference>
<dbReference type="AlphaFoldDB" id="A0A2A4G034"/>
<evidence type="ECO:0000313" key="2">
    <source>
        <dbReference type="Proteomes" id="UP000218934"/>
    </source>
</evidence>
<dbReference type="InterPro" id="IPR011013">
    <property type="entry name" value="Gal_mutarotase_sf_dom"/>
</dbReference>
<dbReference type="OrthoDB" id="9795355at2"/>
<reference evidence="1 2" key="1">
    <citation type="submission" date="2017-09" db="EMBL/GenBank/DDBJ databases">
        <title>The Catabolism of 3,6-Dichlorosalicylic acid is Initiated by the Cytochrome P450 Monooxygenase DsmABC in Rhizorhabdus dicambivorans Ndbn-20.</title>
        <authorList>
            <person name="Na L."/>
        </authorList>
    </citation>
    <scope>NUCLEOTIDE SEQUENCE [LARGE SCALE GENOMIC DNA]</scope>
    <source>
        <strain evidence="1 2">Ndbn-20m</strain>
    </source>
</reference>
<organism evidence="1 2">
    <name type="scientific">Rhizorhabdus dicambivorans</name>
    <dbReference type="NCBI Taxonomy" id="1850238"/>
    <lineage>
        <taxon>Bacteria</taxon>
        <taxon>Pseudomonadati</taxon>
        <taxon>Pseudomonadota</taxon>
        <taxon>Alphaproteobacteria</taxon>
        <taxon>Sphingomonadales</taxon>
        <taxon>Sphingomonadaceae</taxon>
        <taxon>Rhizorhabdus</taxon>
    </lineage>
</organism>
<gene>
    <name evidence="1" type="ORF">COO09_06225</name>
</gene>
<proteinExistence type="predicted"/>
<evidence type="ECO:0000313" key="1">
    <source>
        <dbReference type="EMBL" id="PCE43355.1"/>
    </source>
</evidence>
<keyword evidence="2" id="KW-1185">Reference proteome</keyword>
<dbReference type="PANTHER" id="PTHR11122:SF13">
    <property type="entry name" value="GLUCOSE-6-PHOSPHATE 1-EPIMERASE"/>
    <property type="match status" value="1"/>
</dbReference>
<dbReference type="PANTHER" id="PTHR11122">
    <property type="entry name" value="APOSPORY-ASSOCIATED PROTEIN C-RELATED"/>
    <property type="match status" value="1"/>
</dbReference>
<dbReference type="CDD" id="cd09024">
    <property type="entry name" value="Aldose_epim_lacX"/>
    <property type="match status" value="1"/>
</dbReference>
<accession>A0A2A4G034</accession>
<dbReference type="InterPro" id="IPR037481">
    <property type="entry name" value="LacX"/>
</dbReference>
<dbReference type="GO" id="GO:0030246">
    <property type="term" value="F:carbohydrate binding"/>
    <property type="evidence" value="ECO:0007669"/>
    <property type="project" value="InterPro"/>
</dbReference>
<dbReference type="SUPFAM" id="SSF74650">
    <property type="entry name" value="Galactose mutarotase-like"/>
    <property type="match status" value="1"/>
</dbReference>
<sequence>MAAVHRIGSDRLTAEICETGAELQRLTDAAGRDWLWDGDPAFWTGRAPILFPIVGTLNRDRFRWRGESHGLPRHGFARRRDFTLAERDGDALVLRLDPDEATRAVWPFDCSLEMIFTIRAATLTMTARVTNSGADPMPASFGFHPALRWPLPGEQGKAGHVIRFDRPEPALVRRLDADGLLDPEPRPTPIEGDTLRLDDGLFAEDALILDRLESRRLAFEGPAGTRATIDFQGMPHLGLWTKPGAGYICIEPWQGHSDPAGFHGEIGEKPGMVMIPPGGQRLFSMAITIG</sequence>
<dbReference type="GO" id="GO:0005975">
    <property type="term" value="P:carbohydrate metabolic process"/>
    <property type="evidence" value="ECO:0007669"/>
    <property type="project" value="InterPro"/>
</dbReference>